<sequence>MPPKPNLVFVDEHVVSESVTSLPGIAKSKVKISETKLKNVSVSIIKDWVSDSKDKNKIETQSKKIKPSFTKKTRRNLGVKGTETLGFDKTKVESYNFHRRGHFARECRAFKHQDNRNREAPRRTMPAEDGSTNFALMVYTSSSSSSTSNSDTK</sequence>
<comment type="caution">
    <text evidence="2">The sequence shown here is derived from an EMBL/GenBank/DDBJ whole genome shotgun (WGS) entry which is preliminary data.</text>
</comment>
<protein>
    <submittedName>
        <fullName evidence="2">Uncharacterized protein</fullName>
    </submittedName>
</protein>
<accession>A0A699KIX9</accession>
<feature type="compositionally biased region" description="Basic and acidic residues" evidence="1">
    <location>
        <begin position="110"/>
        <end position="126"/>
    </location>
</feature>
<feature type="region of interest" description="Disordered" evidence="1">
    <location>
        <begin position="110"/>
        <end position="132"/>
    </location>
</feature>
<dbReference type="EMBL" id="BKCJ010512132">
    <property type="protein sequence ID" value="GFA90920.1"/>
    <property type="molecule type" value="Genomic_DNA"/>
</dbReference>
<feature type="non-terminal residue" evidence="2">
    <location>
        <position position="153"/>
    </location>
</feature>
<gene>
    <name evidence="2" type="ORF">Tci_662892</name>
</gene>
<reference evidence="2" key="1">
    <citation type="journal article" date="2019" name="Sci. Rep.">
        <title>Draft genome of Tanacetum cinerariifolium, the natural source of mosquito coil.</title>
        <authorList>
            <person name="Yamashiro T."/>
            <person name="Shiraishi A."/>
            <person name="Satake H."/>
            <person name="Nakayama K."/>
        </authorList>
    </citation>
    <scope>NUCLEOTIDE SEQUENCE</scope>
</reference>
<name>A0A699KIX9_TANCI</name>
<evidence type="ECO:0000256" key="1">
    <source>
        <dbReference type="SAM" id="MobiDB-lite"/>
    </source>
</evidence>
<proteinExistence type="predicted"/>
<organism evidence="2">
    <name type="scientific">Tanacetum cinerariifolium</name>
    <name type="common">Dalmatian daisy</name>
    <name type="synonym">Chrysanthemum cinerariifolium</name>
    <dbReference type="NCBI Taxonomy" id="118510"/>
    <lineage>
        <taxon>Eukaryota</taxon>
        <taxon>Viridiplantae</taxon>
        <taxon>Streptophyta</taxon>
        <taxon>Embryophyta</taxon>
        <taxon>Tracheophyta</taxon>
        <taxon>Spermatophyta</taxon>
        <taxon>Magnoliopsida</taxon>
        <taxon>eudicotyledons</taxon>
        <taxon>Gunneridae</taxon>
        <taxon>Pentapetalae</taxon>
        <taxon>asterids</taxon>
        <taxon>campanulids</taxon>
        <taxon>Asterales</taxon>
        <taxon>Asteraceae</taxon>
        <taxon>Asteroideae</taxon>
        <taxon>Anthemideae</taxon>
        <taxon>Anthemidinae</taxon>
        <taxon>Tanacetum</taxon>
    </lineage>
</organism>
<evidence type="ECO:0000313" key="2">
    <source>
        <dbReference type="EMBL" id="GFA90920.1"/>
    </source>
</evidence>
<dbReference type="AlphaFoldDB" id="A0A699KIX9"/>